<dbReference type="HOGENOM" id="CLU_080826_0_0_1"/>
<feature type="region of interest" description="Disordered" evidence="1">
    <location>
        <begin position="165"/>
        <end position="193"/>
    </location>
</feature>
<dbReference type="Pfam" id="PF03357">
    <property type="entry name" value="Snf7"/>
    <property type="match status" value="1"/>
</dbReference>
<dbReference type="OMA" id="QQITMVM"/>
<sequence length="207" mass="23056">MSGLENSLFQLKFAAKSLKKQSQKAVKEEKSEKAKIKKAMAQGNTEIARIYATNAIRKQQEALNLLRLSSRIDAVSSRIQTAVTMRNMSRNMSGVVREMDRATRSMNLEMISRVMDRFETQFDDINVQAGVMEKSMGTATAVDAPQEDVDLLLQSVADEAGLELNQSLNSEPLPQQSATEIQAQEPVPVKAQDLDDLLQERLKALRS</sequence>
<dbReference type="GeneID" id="7051992"/>
<dbReference type="EMBL" id="KE651166">
    <property type="protein sequence ID" value="EEB05876.2"/>
    <property type="molecule type" value="Genomic_DNA"/>
</dbReference>
<dbReference type="InterPro" id="IPR005024">
    <property type="entry name" value="Snf7_fam"/>
</dbReference>
<dbReference type="VEuPathDB" id="FungiDB:SJAG_00900"/>
<keyword evidence="4" id="KW-1185">Reference proteome</keyword>
<dbReference type="AlphaFoldDB" id="B6JWX5"/>
<dbReference type="GO" id="GO:0000815">
    <property type="term" value="C:ESCRT III complex"/>
    <property type="evidence" value="ECO:0000318"/>
    <property type="project" value="GO_Central"/>
</dbReference>
<dbReference type="GO" id="GO:0045324">
    <property type="term" value="P:late endosome to vacuole transport"/>
    <property type="evidence" value="ECO:0000318"/>
    <property type="project" value="GO_Central"/>
</dbReference>
<dbReference type="STRING" id="402676.B6JWX5"/>
<gene>
    <name evidence="3" type="primary">did2</name>
    <name evidence="2" type="ORF">SJAG_00900</name>
</gene>
<proteinExistence type="predicted"/>
<dbReference type="PANTHER" id="PTHR10476">
    <property type="entry name" value="CHARGED MULTIVESICULAR BODY PROTEIN"/>
    <property type="match status" value="1"/>
</dbReference>
<protein>
    <submittedName>
        <fullName evidence="2">Vacuolar sorting protein Did2</fullName>
    </submittedName>
</protein>
<dbReference type="OrthoDB" id="10266568at2759"/>
<dbReference type="GO" id="GO:0015031">
    <property type="term" value="P:protein transport"/>
    <property type="evidence" value="ECO:0000318"/>
    <property type="project" value="GO_Central"/>
</dbReference>
<evidence type="ECO:0000313" key="2">
    <source>
        <dbReference type="EMBL" id="EEB05876.2"/>
    </source>
</evidence>
<reference evidence="2 4" key="1">
    <citation type="journal article" date="2011" name="Science">
        <title>Comparative functional genomics of the fission yeasts.</title>
        <authorList>
            <person name="Rhind N."/>
            <person name="Chen Z."/>
            <person name="Yassour M."/>
            <person name="Thompson D.A."/>
            <person name="Haas B.J."/>
            <person name="Habib N."/>
            <person name="Wapinski I."/>
            <person name="Roy S."/>
            <person name="Lin M.F."/>
            <person name="Heiman D.I."/>
            <person name="Young S.K."/>
            <person name="Furuya K."/>
            <person name="Guo Y."/>
            <person name="Pidoux A."/>
            <person name="Chen H.M."/>
            <person name="Robbertse B."/>
            <person name="Goldberg J.M."/>
            <person name="Aoki K."/>
            <person name="Bayne E.H."/>
            <person name="Berlin A.M."/>
            <person name="Desjardins C.A."/>
            <person name="Dobbs E."/>
            <person name="Dukaj L."/>
            <person name="Fan L."/>
            <person name="FitzGerald M.G."/>
            <person name="French C."/>
            <person name="Gujja S."/>
            <person name="Hansen K."/>
            <person name="Keifenheim D."/>
            <person name="Levin J.Z."/>
            <person name="Mosher R.A."/>
            <person name="Mueller C.A."/>
            <person name="Pfiffner J."/>
            <person name="Priest M."/>
            <person name="Russ C."/>
            <person name="Smialowska A."/>
            <person name="Swoboda P."/>
            <person name="Sykes S.M."/>
            <person name="Vaughn M."/>
            <person name="Vengrova S."/>
            <person name="Yoder R."/>
            <person name="Zeng Q."/>
            <person name="Allshire R."/>
            <person name="Baulcombe D."/>
            <person name="Birren B.W."/>
            <person name="Brown W."/>
            <person name="Ekwall K."/>
            <person name="Kellis M."/>
            <person name="Leatherwood J."/>
            <person name="Levin H."/>
            <person name="Margalit H."/>
            <person name="Martienssen R."/>
            <person name="Nieduszynski C.A."/>
            <person name="Spatafora J.W."/>
            <person name="Friedman N."/>
            <person name="Dalgaard J.Z."/>
            <person name="Baumann P."/>
            <person name="Niki H."/>
            <person name="Regev A."/>
            <person name="Nusbaum C."/>
        </authorList>
    </citation>
    <scope>NUCLEOTIDE SEQUENCE [LARGE SCALE GENOMIC DNA]</scope>
    <source>
        <strain evidence="4">yFS275 / FY16936</strain>
    </source>
</reference>
<dbReference type="JaponicusDB" id="SJAG_00900">
    <property type="gene designation" value="did2"/>
</dbReference>
<accession>B6JWX5</accession>
<name>B6JWX5_SCHJY</name>
<evidence type="ECO:0000313" key="4">
    <source>
        <dbReference type="Proteomes" id="UP000001744"/>
    </source>
</evidence>
<evidence type="ECO:0000313" key="3">
    <source>
        <dbReference type="JaponicusDB" id="SJAG_00900"/>
    </source>
</evidence>
<dbReference type="GO" id="GO:0032509">
    <property type="term" value="P:endosome transport via multivesicular body sorting pathway"/>
    <property type="evidence" value="ECO:0000318"/>
    <property type="project" value="GO_Central"/>
</dbReference>
<dbReference type="eggNOG" id="KOG3232">
    <property type="taxonomic scope" value="Eukaryota"/>
</dbReference>
<dbReference type="RefSeq" id="XP_002172169.2">
    <property type="nucleotide sequence ID" value="XM_002172133.2"/>
</dbReference>
<dbReference type="GO" id="GO:0005771">
    <property type="term" value="C:multivesicular body"/>
    <property type="evidence" value="ECO:0000318"/>
    <property type="project" value="GO_Central"/>
</dbReference>
<evidence type="ECO:0000256" key="1">
    <source>
        <dbReference type="SAM" id="MobiDB-lite"/>
    </source>
</evidence>
<dbReference type="Proteomes" id="UP000001744">
    <property type="component" value="Unassembled WGS sequence"/>
</dbReference>
<feature type="compositionally biased region" description="Polar residues" evidence="1">
    <location>
        <begin position="165"/>
        <end position="182"/>
    </location>
</feature>
<organism evidence="2 4">
    <name type="scientific">Schizosaccharomyces japonicus (strain yFS275 / FY16936)</name>
    <name type="common">Fission yeast</name>
    <dbReference type="NCBI Taxonomy" id="402676"/>
    <lineage>
        <taxon>Eukaryota</taxon>
        <taxon>Fungi</taxon>
        <taxon>Dikarya</taxon>
        <taxon>Ascomycota</taxon>
        <taxon>Taphrinomycotina</taxon>
        <taxon>Schizosaccharomycetes</taxon>
        <taxon>Schizosaccharomycetales</taxon>
        <taxon>Schizosaccharomycetaceae</taxon>
        <taxon>Schizosaccharomyces</taxon>
    </lineage>
</organism>
<dbReference type="Gene3D" id="6.10.140.1230">
    <property type="match status" value="1"/>
</dbReference>